<proteinExistence type="predicted"/>
<dbReference type="EMBL" id="LCUC01000408">
    <property type="protein sequence ID" value="KKY31150.1"/>
    <property type="molecule type" value="Genomic_DNA"/>
</dbReference>
<sequence>MPNVISYLGCQLKEGRIFVLTEYLPGGTLRDLIRNYGAVPQPLARSILRQAVLGLQQLHEQGIAPMFLELDNVLMDNVGSVKVEAPLLDAATTGTGKALLPTTLAPPPELLLGQQDVRKADVWLLGVMAAQLLTGDCSLADGTSDGPVATRTKEAQGSSALGLLIPGRVAGRFDGRASDLIRQCLCMDTNHRPSVSDLLEHPFLNGSD</sequence>
<reference evidence="2 3" key="2">
    <citation type="submission" date="2015-05" db="EMBL/GenBank/DDBJ databases">
        <authorList>
            <person name="Morales-Cruz A."/>
            <person name="Amrine K.C."/>
            <person name="Cantu D."/>
        </authorList>
    </citation>
    <scope>NUCLEOTIDE SEQUENCE [LARGE SCALE GENOMIC DNA]</scope>
    <source>
        <strain evidence="2">DA912</strain>
    </source>
</reference>
<reference evidence="2 3" key="1">
    <citation type="submission" date="2015-05" db="EMBL/GenBank/DDBJ databases">
        <title>Distinctive expansion of gene families associated with plant cell wall degradation and secondary metabolism in the genomes of grapevine trunk pathogens.</title>
        <authorList>
            <person name="Lawrence D.P."/>
            <person name="Travadon R."/>
            <person name="Rolshausen P.E."/>
            <person name="Baumgartner K."/>
        </authorList>
    </citation>
    <scope>NUCLEOTIDE SEQUENCE [LARGE SCALE GENOMIC DNA]</scope>
    <source>
        <strain evidence="2">DA912</strain>
    </source>
</reference>
<evidence type="ECO:0000313" key="2">
    <source>
        <dbReference type="EMBL" id="KKY31150.1"/>
    </source>
</evidence>
<dbReference type="InterPro" id="IPR011009">
    <property type="entry name" value="Kinase-like_dom_sf"/>
</dbReference>
<dbReference type="InterPro" id="IPR053235">
    <property type="entry name" value="Ser_Thr_kinase"/>
</dbReference>
<dbReference type="GO" id="GO:0005737">
    <property type="term" value="C:cytoplasm"/>
    <property type="evidence" value="ECO:0007669"/>
    <property type="project" value="TreeGrafter"/>
</dbReference>
<dbReference type="Gene3D" id="1.10.510.10">
    <property type="entry name" value="Transferase(Phosphotransferase) domain 1"/>
    <property type="match status" value="1"/>
</dbReference>
<feature type="domain" description="Protein kinase" evidence="1">
    <location>
        <begin position="1"/>
        <end position="204"/>
    </location>
</feature>
<keyword evidence="3" id="KW-1185">Reference proteome</keyword>
<gene>
    <name evidence="2" type="ORF">UCDDA912_g08873</name>
</gene>
<dbReference type="SMART" id="SM00220">
    <property type="entry name" value="S_TKc"/>
    <property type="match status" value="1"/>
</dbReference>
<evidence type="ECO:0000259" key="1">
    <source>
        <dbReference type="PROSITE" id="PS50011"/>
    </source>
</evidence>
<dbReference type="PANTHER" id="PTHR24361:SF678">
    <property type="entry name" value="SPORULATION-SPECIFIC PROTEIN 1"/>
    <property type="match status" value="1"/>
</dbReference>
<dbReference type="GO" id="GO:0004672">
    <property type="term" value="F:protein kinase activity"/>
    <property type="evidence" value="ECO:0007669"/>
    <property type="project" value="InterPro"/>
</dbReference>
<keyword evidence="2" id="KW-0418">Kinase</keyword>
<dbReference type="PROSITE" id="PS50011">
    <property type="entry name" value="PROTEIN_KINASE_DOM"/>
    <property type="match status" value="1"/>
</dbReference>
<name>A0A0G2HSN2_9PEZI</name>
<dbReference type="PANTHER" id="PTHR24361">
    <property type="entry name" value="MITOGEN-ACTIVATED KINASE KINASE KINASE"/>
    <property type="match status" value="1"/>
</dbReference>
<keyword evidence="2" id="KW-0808">Transferase</keyword>
<dbReference type="AlphaFoldDB" id="A0A0G2HSN2"/>
<evidence type="ECO:0000313" key="3">
    <source>
        <dbReference type="Proteomes" id="UP000034680"/>
    </source>
</evidence>
<dbReference type="InterPro" id="IPR000719">
    <property type="entry name" value="Prot_kinase_dom"/>
</dbReference>
<comment type="caution">
    <text evidence="2">The sequence shown here is derived from an EMBL/GenBank/DDBJ whole genome shotgun (WGS) entry which is preliminary data.</text>
</comment>
<protein>
    <submittedName>
        <fullName evidence="2">Putative ste ste11 protein kinase</fullName>
    </submittedName>
</protein>
<dbReference type="Pfam" id="PF00069">
    <property type="entry name" value="Pkinase"/>
    <property type="match status" value="1"/>
</dbReference>
<dbReference type="GO" id="GO:0005524">
    <property type="term" value="F:ATP binding"/>
    <property type="evidence" value="ECO:0007669"/>
    <property type="project" value="InterPro"/>
</dbReference>
<organism evidence="2 3">
    <name type="scientific">Diaporthe ampelina</name>
    <dbReference type="NCBI Taxonomy" id="1214573"/>
    <lineage>
        <taxon>Eukaryota</taxon>
        <taxon>Fungi</taxon>
        <taxon>Dikarya</taxon>
        <taxon>Ascomycota</taxon>
        <taxon>Pezizomycotina</taxon>
        <taxon>Sordariomycetes</taxon>
        <taxon>Sordariomycetidae</taxon>
        <taxon>Diaporthales</taxon>
        <taxon>Diaporthaceae</taxon>
        <taxon>Diaporthe</taxon>
    </lineage>
</organism>
<dbReference type="OrthoDB" id="266718at2759"/>
<dbReference type="STRING" id="1214573.A0A0G2HSN2"/>
<dbReference type="Proteomes" id="UP000034680">
    <property type="component" value="Unassembled WGS sequence"/>
</dbReference>
<dbReference type="SUPFAM" id="SSF56112">
    <property type="entry name" value="Protein kinase-like (PK-like)"/>
    <property type="match status" value="1"/>
</dbReference>
<accession>A0A0G2HSN2</accession>